<proteinExistence type="predicted"/>
<name>A0A821VH16_9BILA</name>
<evidence type="ECO:0000313" key="1">
    <source>
        <dbReference type="EMBL" id="CAF4906260.1"/>
    </source>
</evidence>
<protein>
    <submittedName>
        <fullName evidence="1">Uncharacterized protein</fullName>
    </submittedName>
</protein>
<feature type="non-terminal residue" evidence="1">
    <location>
        <position position="1"/>
    </location>
</feature>
<dbReference type="Proteomes" id="UP000663838">
    <property type="component" value="Unassembled WGS sequence"/>
</dbReference>
<gene>
    <name evidence="1" type="ORF">TOA249_LOCUS31055</name>
</gene>
<organism evidence="1 2">
    <name type="scientific">Rotaria socialis</name>
    <dbReference type="NCBI Taxonomy" id="392032"/>
    <lineage>
        <taxon>Eukaryota</taxon>
        <taxon>Metazoa</taxon>
        <taxon>Spiralia</taxon>
        <taxon>Gnathifera</taxon>
        <taxon>Rotifera</taxon>
        <taxon>Eurotatoria</taxon>
        <taxon>Bdelloidea</taxon>
        <taxon>Philodinida</taxon>
        <taxon>Philodinidae</taxon>
        <taxon>Rotaria</taxon>
    </lineage>
</organism>
<evidence type="ECO:0000313" key="2">
    <source>
        <dbReference type="Proteomes" id="UP000663838"/>
    </source>
</evidence>
<comment type="caution">
    <text evidence="1">The sequence shown here is derived from an EMBL/GenBank/DDBJ whole genome shotgun (WGS) entry which is preliminary data.</text>
</comment>
<accession>A0A821VH16</accession>
<dbReference type="EMBL" id="CAJOBS010005893">
    <property type="protein sequence ID" value="CAF4906260.1"/>
    <property type="molecule type" value="Genomic_DNA"/>
</dbReference>
<sequence length="235" mass="27217">MKDFGPLAYTSCLATERKHQFFKGNKVRNLKHTSLMLARRHELWVCVKDRCQDGSLSPNALSGLPYCRLDDRQSIDDVQIQFLISNILKSPFQPTSTLRLWILGGQRYSHKTIVNVSKEYFPSLPTVGQIRWILYDGKQCAFICKIYKTNGYIQQLRAFHVEETGKLDRFFARRSMLQKDTKVGSLFYSIVDVGEPAAFLVWISETQEKNEGKVHRRHPSVLQLGFELVEAHLHR</sequence>
<dbReference type="AlphaFoldDB" id="A0A821VH16"/>
<reference evidence="1" key="1">
    <citation type="submission" date="2021-02" db="EMBL/GenBank/DDBJ databases">
        <authorList>
            <person name="Nowell W R."/>
        </authorList>
    </citation>
    <scope>NUCLEOTIDE SEQUENCE</scope>
</reference>